<proteinExistence type="predicted"/>
<reference evidence="1 2" key="1">
    <citation type="journal article" date="2019" name="Genome Biol. Evol.">
        <title>Insights into the evolution of the New World diploid cottons (Gossypium, subgenus Houzingenia) based on genome sequencing.</title>
        <authorList>
            <person name="Grover C.E."/>
            <person name="Arick M.A. 2nd"/>
            <person name="Thrash A."/>
            <person name="Conover J.L."/>
            <person name="Sanders W.S."/>
            <person name="Peterson D.G."/>
            <person name="Frelichowski J.E."/>
            <person name="Scheffler J.A."/>
            <person name="Scheffler B.E."/>
            <person name="Wendel J.F."/>
        </authorList>
    </citation>
    <scope>NUCLEOTIDE SEQUENCE [LARGE SCALE GENOMIC DNA]</scope>
    <source>
        <strain evidence="1">185</strain>
        <tissue evidence="1">Leaf</tissue>
    </source>
</reference>
<sequence length="35" mass="3965">MPKIAFSKSNVAFDIRGLLYTILMGNLKVGSYEMR</sequence>
<evidence type="ECO:0000313" key="1">
    <source>
        <dbReference type="EMBL" id="MBA0684728.1"/>
    </source>
</evidence>
<keyword evidence="2" id="KW-1185">Reference proteome</keyword>
<protein>
    <submittedName>
        <fullName evidence="1">Uncharacterized protein</fullName>
    </submittedName>
</protein>
<gene>
    <name evidence="1" type="ORF">Goari_026298</name>
</gene>
<dbReference type="AlphaFoldDB" id="A0A7J8XBR1"/>
<name>A0A7J8XBR1_GOSAI</name>
<evidence type="ECO:0000313" key="2">
    <source>
        <dbReference type="Proteomes" id="UP000593577"/>
    </source>
</evidence>
<dbReference type="EMBL" id="JABFAA010000006">
    <property type="protein sequence ID" value="MBA0684728.1"/>
    <property type="molecule type" value="Genomic_DNA"/>
</dbReference>
<dbReference type="Proteomes" id="UP000593577">
    <property type="component" value="Unassembled WGS sequence"/>
</dbReference>
<comment type="caution">
    <text evidence="1">The sequence shown here is derived from an EMBL/GenBank/DDBJ whole genome shotgun (WGS) entry which is preliminary data.</text>
</comment>
<organism evidence="1 2">
    <name type="scientific">Gossypium aridum</name>
    <name type="common">American cotton</name>
    <name type="synonym">Erioxylum aridum</name>
    <dbReference type="NCBI Taxonomy" id="34290"/>
    <lineage>
        <taxon>Eukaryota</taxon>
        <taxon>Viridiplantae</taxon>
        <taxon>Streptophyta</taxon>
        <taxon>Embryophyta</taxon>
        <taxon>Tracheophyta</taxon>
        <taxon>Spermatophyta</taxon>
        <taxon>Magnoliopsida</taxon>
        <taxon>eudicotyledons</taxon>
        <taxon>Gunneridae</taxon>
        <taxon>Pentapetalae</taxon>
        <taxon>rosids</taxon>
        <taxon>malvids</taxon>
        <taxon>Malvales</taxon>
        <taxon>Malvaceae</taxon>
        <taxon>Malvoideae</taxon>
        <taxon>Gossypium</taxon>
    </lineage>
</organism>
<accession>A0A7J8XBR1</accession>